<dbReference type="PANTHER" id="PTHR45915:SF5">
    <property type="entry name" value="BROMODOMAIN ADJACENT TO ZINC FINGER DOMAIN PROTEIN 2A"/>
    <property type="match status" value="1"/>
</dbReference>
<feature type="region of interest" description="Disordered" evidence="15">
    <location>
        <begin position="1311"/>
        <end position="1388"/>
    </location>
</feature>
<feature type="compositionally biased region" description="Polar residues" evidence="15">
    <location>
        <begin position="535"/>
        <end position="545"/>
    </location>
</feature>
<dbReference type="CDD" id="cd00237">
    <property type="entry name" value="p23"/>
    <property type="match status" value="1"/>
</dbReference>
<dbReference type="EMBL" id="CM015723">
    <property type="protein sequence ID" value="KAF3697107.1"/>
    <property type="molecule type" value="Genomic_DNA"/>
</dbReference>
<feature type="domain" description="PHD-type" evidence="17">
    <location>
        <begin position="2686"/>
        <end position="2736"/>
    </location>
</feature>
<keyword evidence="5" id="KW-0862">Zinc</keyword>
<evidence type="ECO:0000313" key="22">
    <source>
        <dbReference type="Proteomes" id="UP000503349"/>
    </source>
</evidence>
<dbReference type="InterPro" id="IPR013083">
    <property type="entry name" value="Znf_RING/FYVE/PHD"/>
</dbReference>
<dbReference type="SMART" id="SM00391">
    <property type="entry name" value="MBD"/>
    <property type="match status" value="1"/>
</dbReference>
<dbReference type="SMART" id="SM00571">
    <property type="entry name" value="DDT"/>
    <property type="match status" value="1"/>
</dbReference>
<feature type="region of interest" description="Disordered" evidence="15">
    <location>
        <begin position="800"/>
        <end position="826"/>
    </location>
</feature>
<feature type="region of interest" description="Disordered" evidence="15">
    <location>
        <begin position="2125"/>
        <end position="2255"/>
    </location>
</feature>
<dbReference type="Gene3D" id="1.20.920.10">
    <property type="entry name" value="Bromodomain-like"/>
    <property type="match status" value="1"/>
</dbReference>
<feature type="compositionally biased region" description="Basic residues" evidence="15">
    <location>
        <begin position="2186"/>
        <end position="2197"/>
    </location>
</feature>
<dbReference type="InterPro" id="IPR028940">
    <property type="entry name" value="PHD_BAZ2A"/>
</dbReference>
<feature type="region of interest" description="Disordered" evidence="15">
    <location>
        <begin position="2741"/>
        <end position="2799"/>
    </location>
</feature>
<dbReference type="Gene3D" id="1.10.8.10">
    <property type="entry name" value="DNA helicase RuvA subunit, C-terminal domain"/>
    <property type="match status" value="1"/>
</dbReference>
<reference evidence="22" key="2">
    <citation type="submission" date="2019-02" db="EMBL/GenBank/DDBJ databases">
        <title>Opniocepnalus argus Var Kimnra genome.</title>
        <authorList>
            <person name="Zhou C."/>
            <person name="Xiao S."/>
        </authorList>
    </citation>
    <scope>NUCLEOTIDE SEQUENCE [LARGE SCALE GENOMIC DNA]</scope>
</reference>
<dbReference type="SUPFAM" id="SSF57903">
    <property type="entry name" value="FYVE/PHD zinc finger"/>
    <property type="match status" value="1"/>
</dbReference>
<feature type="compositionally biased region" description="Polar residues" evidence="15">
    <location>
        <begin position="1670"/>
        <end position="1689"/>
    </location>
</feature>
<feature type="compositionally biased region" description="Low complexity" evidence="15">
    <location>
        <begin position="809"/>
        <end position="826"/>
    </location>
</feature>
<feature type="compositionally biased region" description="Basic and acidic residues" evidence="15">
    <location>
        <begin position="1645"/>
        <end position="1668"/>
    </location>
</feature>
<dbReference type="InterPro" id="IPR007052">
    <property type="entry name" value="CS_dom"/>
</dbReference>
<feature type="compositionally biased region" description="Basic and acidic residues" evidence="15">
    <location>
        <begin position="1030"/>
        <end position="1040"/>
    </location>
</feature>
<feature type="compositionally biased region" description="Polar residues" evidence="15">
    <location>
        <begin position="689"/>
        <end position="704"/>
    </location>
</feature>
<keyword evidence="22" id="KW-1185">Reference proteome</keyword>
<dbReference type="CDD" id="cd01397">
    <property type="entry name" value="HAT_MBD"/>
    <property type="match status" value="1"/>
</dbReference>
<evidence type="ECO:0000256" key="14">
    <source>
        <dbReference type="SAM" id="Coils"/>
    </source>
</evidence>
<feature type="region of interest" description="Disordered" evidence="15">
    <location>
        <begin position="2267"/>
        <end position="2289"/>
    </location>
</feature>
<feature type="compositionally biased region" description="Basic and acidic residues" evidence="15">
    <location>
        <begin position="2244"/>
        <end position="2255"/>
    </location>
</feature>
<dbReference type="InterPro" id="IPR001739">
    <property type="entry name" value="Methyl_CpG_DNA-bd"/>
</dbReference>
<feature type="compositionally biased region" description="Polar residues" evidence="15">
    <location>
        <begin position="418"/>
        <end position="443"/>
    </location>
</feature>
<dbReference type="Pfam" id="PF00439">
    <property type="entry name" value="Bromodomain"/>
    <property type="match status" value="1"/>
</dbReference>
<dbReference type="SUPFAM" id="SSF49764">
    <property type="entry name" value="HSP20-like chaperones"/>
    <property type="match status" value="1"/>
</dbReference>
<dbReference type="CDD" id="cd14415">
    <property type="entry name" value="UBA_NACA_NACP1"/>
    <property type="match status" value="1"/>
</dbReference>
<feature type="compositionally biased region" description="Low complexity" evidence="15">
    <location>
        <begin position="451"/>
        <end position="460"/>
    </location>
</feature>
<dbReference type="SUPFAM" id="SSF47370">
    <property type="entry name" value="Bromodomain"/>
    <property type="match status" value="1"/>
</dbReference>
<dbReference type="GO" id="GO:0005634">
    <property type="term" value="C:nucleus"/>
    <property type="evidence" value="ECO:0007669"/>
    <property type="project" value="UniProtKB-SubCell"/>
</dbReference>
<dbReference type="PROSITE" id="PS50982">
    <property type="entry name" value="MBD"/>
    <property type="match status" value="1"/>
</dbReference>
<dbReference type="InterPro" id="IPR011011">
    <property type="entry name" value="Znf_FYVE_PHD"/>
</dbReference>
<sequence>MSFTTLAQDRQVRPVPSADKVYRLTWNILTLIIEDLSQQAQLAAAEKFKVQGEPVSNIQENTQTPTVQEESEEEEVDETGVEVKDIELVMSQANVSRAKAVRALKNNNNDIVNAIMELTMHPATAKWYDRRDSVFIEFCVADSKDVKVNFDKTKCAFSCLGGTDNVKHENEIDLFDAIDENESKHKRTDRSVLCYLRKAQPGKAWPRLTKEKAKLSWLSVDFNNWKDWEDDSDEEIGNFDQFSDMMNNMGGEDDLPDLDGADDMESNNHFNYGTHSSANSGLKLSSGDSLYTNGSSMSFPQQGKNINGEMNVNGVTTVLGSGVPASQPPTAPYPHMSNHHQSSVGYDYLWGGHPQYGPALGTSPGHGMHQKQPAPGMVQPQTQHHFQAHGQYQLNGGIESSHQPPVAGPPNIPLTGGQYWNRSNPGPQQIGYNSHSMYGTYQSPAHPGVTQSQHHQQQSLQPPPHPPSQQHLHSNRHSPHHQQHQQPQHYGMMPNGMPYYQHQPQHPSLPSPEQQLSQQSQPQGQAQMMPQTGQNFTTSHGSPQHHSVGKGSTGSSVSMSSPPSAVQESGSPKGHNSERSPHASNMGMSSVMQGHTRETVKEVDGSFNVSEQTSVVQRLPKTDSYQPKPSAAHQGPTSDFRQHSEQLGGQCPEMTSSVRDTTGNPPPQSVSSQVSASTSPAAVSLSLTKTSGSPAISGSPTSASGPPVVSSPDVKSTPPQISTPPNVSLAPPSASPPLMVHGLRSPIPARTEISPTGSKPMSVGSSYSSLPISPLHSADGVSRPATVSLVLPVSTPSVSVAHPANQARPPTSSGPPTTASPPAVVSTSSYSEFAPISALQQIIQGSKQSCFPDTCGPQLEKPGPSKLMHATSSMDEKSAAVAPSQSVPGGALTSKPPGSLSKSGSPTHVSLTHTADSTPCEPASKPQLQTYTASPVDSGVSTAAAAAASSPQETVNIPKLAAHQSLSVCPLSTLPLLTAEASKTAPVSAPPALVSVPPAVGTSSGGVESFESEQHPYNTTPHRAQKKSSTKPEHPSHIEDRTTLFNKLVGSDQKSKNTETYFKKQDVQRNDICEAKDLEVEQTPLSKSPTASQHKSRLDEVRFANSSLSASQFDSSSACDTNLETSSHLGGDGSCGDEFPHFDSSFHLRQDTSQFDSISYAEENQSTAFDSSIDSISRDDLLDSIREEETSEAEETNNSFQITGQSELTSSLNNTSQMEESYITSSDVSNSHSVVQSQPGHQGTEAEWGARGHDTSDSAGRISITTTVNEMMTPQSFKMRDENFIAFSTPAESPAVHPLQPVTEQIVSAAERNLKTPGKPRKPRAPKAIWVKTPAPEKAQRKQRVRTQKVEKVKTDEEEGAKGRKRKKPLSVKETSNVSGEAGAATEEVDSITATIEAVLANASANNTPVDKPKKAKRVKKQDQEGDEGKAQKPDAETTAADDVDENDDDSSTAGESNRRRVATEEQVQFPLLHGWKREIRVKKMENRMKGETWYYTPCGRRMKQFPEIIKYLKRHTDSVVTREHFSFSPRMPVGDFYEERETPEGVKWMLLANEEVPSMIMAITGRRGRPPNPDKEKPRRVRGLKGGQGRRPGRPPKPKMADLLSKVDAKLLKRLEAKEALTEEEKEKLAKIKKKMKRKARMKRREDAKIRKMKEEKKRAKLEEEAKGLNQQKTEPTDLTPQVTQPVSESAAEAKNPGRRRSFKIEASPPIQQTDEERIAQGKRVLGARSKAKALAKAQAEAEAAAQAALAAKRAAERRAQAQRRLEERKRQQLITEELKKPTEDMCLTDHKPLPELSHIPGLVLSGTAFAHCVAIVEFLYGYGKVIGLNIPKDIPSLATLQEGLLGLGDSQGEIQDLLIKLVEAALHDPGLPSYYQSVKILGEKLVELELTRSTISEVLRIFLESHGYETEVCNTLRTKPFHALPPDTKAAILGFLVEELNSSNIVISDIDNTLENMATFRKNKWIIEGKLRKLKTALARRTGRSEEELCFEERRRSARVAEEENLSLEEGGLVLERGNRRTRKEEPKLSDTESPSNASIPELERQIDKLTKRQAFFHKKLLQSSHSMRAILLGQDRYRRRYLALPHLGGILVEGPEELLTSGEVLVAEVPVTFLKKEPKVEEIPMPTTPPPTLPSSPSSVTPVKAQTFSPDEDPLPGTASLMSRPRGRGRPRKIKPEVELHLRTAKIRRRRRSSIRSGGEERPGSPNSGTQDLTQAAFQSWLSQSQEAATNGTCSSAPEGNRPEESVKEMAEKQGQWFNLLPKQPCDDNSLTEPQVPTFPSSPPKLHPQIPSALPALAVPLMQPDPLLPDLAAANPVMPAPPQDIPLAPSASAAPVSPTAPPPPQLLPALIPPVPVAPTTPTRPIRRRRRGSRGGSPARRGSRGAAAKRRGRPPNSVFQELEQQYFTQMVVKPIPASMVRGWWWIKEPEELFSTLQALHPRGIREKVLHKHLAKHMESLAEMCTKPIPDPIFNLKVEERDVLMEALQQPWQVQEKSMETDTSALQWVEDLEQRVIAADLHLKAPPQSTMNDTENNTETQMAEFQPYTIPEPDSTRDDLQYYEHDADPRDDWIVRTKKEWSGLPRIATHPLDLAVLRLANLERNIERRYLKEPLWNPAEVMRLAPLTPTPGEEHPMDVISLESEITSRMRTWRQALDRCRSAPQLCLCLLQLEKAIAWERSVTKVTCQVCRKGDNDECLLLCDSCDRGCHMYCLRPKITQVPEGDWFCPTCVAKEDGEPQRLSKTRTRVKKRRYEDDSSEDETTTRRSGGMTTRHKDNTAPPSSSRYSGEGCATKRRRMTTRNQPDLTFCEIILMEMEAHADAWPFLEPVNPRLVPGYRRIIKNPMDFLTMRERLLQGGYCSCEEFAADAQLVFNNCELFNEDTSEVGMAGHSMRRFFESRWAEFYSNKDK</sequence>
<evidence type="ECO:0000256" key="7">
    <source>
        <dbReference type="ARBA" id="ARBA00023054"/>
    </source>
</evidence>
<feature type="domain" description="CS" evidence="20">
    <location>
        <begin position="120"/>
        <end position="209"/>
    </location>
</feature>
<evidence type="ECO:0000256" key="6">
    <source>
        <dbReference type="ARBA" id="ARBA00023015"/>
    </source>
</evidence>
<name>A0A6G1Q3M3_CHAAH</name>
<feature type="compositionally biased region" description="Low complexity" evidence="15">
    <location>
        <begin position="724"/>
        <end position="738"/>
    </location>
</feature>
<dbReference type="InterPro" id="IPR036427">
    <property type="entry name" value="Bromodomain-like_sf"/>
</dbReference>
<feature type="compositionally biased region" description="Polar residues" evidence="15">
    <location>
        <begin position="2208"/>
        <end position="2241"/>
    </location>
</feature>
<feature type="compositionally biased region" description="Basic and acidic residues" evidence="15">
    <location>
        <begin position="2019"/>
        <end position="2033"/>
    </location>
</feature>
<feature type="domain" description="Bromo" evidence="16">
    <location>
        <begin position="2820"/>
        <end position="2890"/>
    </location>
</feature>
<keyword evidence="6" id="KW-0805">Transcription regulation</keyword>
<feature type="compositionally biased region" description="Basic residues" evidence="15">
    <location>
        <begin position="2745"/>
        <end position="2754"/>
    </location>
</feature>
<dbReference type="PROSITE" id="PS50016">
    <property type="entry name" value="ZF_PHD_2"/>
    <property type="match status" value="1"/>
</dbReference>
<feature type="compositionally biased region" description="Low complexity" evidence="15">
    <location>
        <begin position="669"/>
        <end position="688"/>
    </location>
</feature>
<feature type="compositionally biased region" description="Acidic residues" evidence="15">
    <location>
        <begin position="69"/>
        <end position="79"/>
    </location>
</feature>
<dbReference type="InterPro" id="IPR018501">
    <property type="entry name" value="DDT_dom"/>
</dbReference>
<feature type="compositionally biased region" description="Polar residues" evidence="15">
    <location>
        <begin position="908"/>
        <end position="917"/>
    </location>
</feature>
<dbReference type="CDD" id="cd15629">
    <property type="entry name" value="PHD_BAZ2A"/>
    <property type="match status" value="1"/>
</dbReference>
<dbReference type="SMART" id="SM00384">
    <property type="entry name" value="AT_hook"/>
    <property type="match status" value="4"/>
</dbReference>
<feature type="compositionally biased region" description="Low complexity" evidence="15">
    <location>
        <begin position="2328"/>
        <end position="2340"/>
    </location>
</feature>
<evidence type="ECO:0000256" key="1">
    <source>
        <dbReference type="ARBA" id="ARBA00004123"/>
    </source>
</evidence>
<feature type="domain" description="MBD" evidence="19">
    <location>
        <begin position="1462"/>
        <end position="1533"/>
    </location>
</feature>
<reference evidence="21 22" key="1">
    <citation type="submission" date="2019-02" db="EMBL/GenBank/DDBJ databases">
        <title>Opniocepnalus argus genome.</title>
        <authorList>
            <person name="Zhou C."/>
            <person name="Xiao S."/>
        </authorList>
    </citation>
    <scope>NUCLEOTIDE SEQUENCE [LARGE SCALE GENOMIC DNA]</scope>
    <source>
        <strain evidence="21">OARG1902GOOAL</strain>
        <tissue evidence="21">Muscle</tissue>
    </source>
</reference>
<dbReference type="Gene3D" id="3.30.890.10">
    <property type="entry name" value="Methyl-cpg-binding Protein 2, Chain A"/>
    <property type="match status" value="1"/>
</dbReference>
<dbReference type="PROSITE" id="PS50014">
    <property type="entry name" value="BROMODOMAIN_2"/>
    <property type="match status" value="1"/>
</dbReference>
<dbReference type="PROSITE" id="PS51203">
    <property type="entry name" value="CS"/>
    <property type="match status" value="1"/>
</dbReference>
<proteinExistence type="inferred from homology"/>
<dbReference type="InterPro" id="IPR001487">
    <property type="entry name" value="Bromodomain"/>
</dbReference>
<evidence type="ECO:0000259" key="20">
    <source>
        <dbReference type="PROSITE" id="PS51203"/>
    </source>
</evidence>
<evidence type="ECO:0000256" key="13">
    <source>
        <dbReference type="PROSITE-ProRule" id="PRU00146"/>
    </source>
</evidence>
<accession>A0A6G1Q3M3</accession>
<dbReference type="SMART" id="SM00297">
    <property type="entry name" value="BROMO"/>
    <property type="match status" value="1"/>
</dbReference>
<feature type="compositionally biased region" description="Polar residues" evidence="15">
    <location>
        <begin position="653"/>
        <end position="663"/>
    </location>
</feature>
<feature type="region of interest" description="Disordered" evidence="15">
    <location>
        <begin position="1187"/>
        <end position="1259"/>
    </location>
</feature>
<feature type="domain" description="DDT" evidence="18">
    <location>
        <begin position="1808"/>
        <end position="1873"/>
    </location>
</feature>
<feature type="compositionally biased region" description="Basic and acidic residues" evidence="15">
    <location>
        <begin position="1421"/>
        <end position="1436"/>
    </location>
</feature>
<feature type="compositionally biased region" description="Polar residues" evidence="15">
    <location>
        <begin position="607"/>
        <end position="616"/>
    </location>
</feature>
<evidence type="ECO:0000256" key="4">
    <source>
        <dbReference type="ARBA" id="ARBA00022771"/>
    </source>
</evidence>
<feature type="region of interest" description="Disordered" evidence="15">
    <location>
        <begin position="54"/>
        <end position="79"/>
    </location>
</feature>
<keyword evidence="9" id="KW-0804">Transcription</keyword>
<comment type="similarity">
    <text evidence="2">Belongs to the WAL family.</text>
</comment>
<keyword evidence="8 12" id="KW-0103">Bromodomain</keyword>
<dbReference type="GO" id="GO:0008270">
    <property type="term" value="F:zinc ion binding"/>
    <property type="evidence" value="ECO:0007669"/>
    <property type="project" value="UniProtKB-KW"/>
</dbReference>
<dbReference type="SMART" id="SM00249">
    <property type="entry name" value="PHD"/>
    <property type="match status" value="1"/>
</dbReference>
<evidence type="ECO:0000259" key="19">
    <source>
        <dbReference type="PROSITE" id="PS50982"/>
    </source>
</evidence>
<dbReference type="SUPFAM" id="SSF54171">
    <property type="entry name" value="DNA-binding domain"/>
    <property type="match status" value="1"/>
</dbReference>
<evidence type="ECO:0000259" key="17">
    <source>
        <dbReference type="PROSITE" id="PS50016"/>
    </source>
</evidence>
<evidence type="ECO:0000256" key="15">
    <source>
        <dbReference type="SAM" id="MobiDB-lite"/>
    </source>
</evidence>
<feature type="region of interest" description="Disordered" evidence="15">
    <location>
        <begin position="2326"/>
        <end position="2399"/>
    </location>
</feature>
<feature type="region of interest" description="Disordered" evidence="15">
    <location>
        <begin position="1565"/>
        <end position="1603"/>
    </location>
</feature>
<feature type="compositionally biased region" description="Polar residues" evidence="15">
    <location>
        <begin position="379"/>
        <end position="403"/>
    </location>
</feature>
<feature type="compositionally biased region" description="Polar residues" evidence="15">
    <location>
        <begin position="1119"/>
        <end position="1128"/>
    </location>
</feature>
<dbReference type="Pfam" id="PF01429">
    <property type="entry name" value="MBD"/>
    <property type="match status" value="1"/>
</dbReference>
<feature type="region of interest" description="Disordered" evidence="15">
    <location>
        <begin position="853"/>
        <end position="933"/>
    </location>
</feature>
<dbReference type="InterPro" id="IPR018359">
    <property type="entry name" value="Bromodomain_CS"/>
</dbReference>
<feature type="region of interest" description="Disordered" evidence="15">
    <location>
        <begin position="2013"/>
        <end position="2044"/>
    </location>
</feature>
<evidence type="ECO:0000256" key="12">
    <source>
        <dbReference type="PROSITE-ProRule" id="PRU00035"/>
    </source>
</evidence>
<feature type="compositionally biased region" description="Low complexity" evidence="15">
    <location>
        <begin position="498"/>
        <end position="534"/>
    </location>
</feature>
<evidence type="ECO:0000313" key="21">
    <source>
        <dbReference type="EMBL" id="KAF3697107.1"/>
    </source>
</evidence>
<feature type="region of interest" description="Disordered" evidence="15">
    <location>
        <begin position="1624"/>
        <end position="1718"/>
    </location>
</feature>
<evidence type="ECO:0000259" key="18">
    <source>
        <dbReference type="PROSITE" id="PS50827"/>
    </source>
</evidence>
<dbReference type="GO" id="GO:0003677">
    <property type="term" value="F:DNA binding"/>
    <property type="evidence" value="ECO:0007669"/>
    <property type="project" value="InterPro"/>
</dbReference>
<dbReference type="Proteomes" id="UP000503349">
    <property type="component" value="Chromosome 12"/>
</dbReference>
<feature type="compositionally biased region" description="Pro residues" evidence="15">
    <location>
        <begin position="2341"/>
        <end position="2361"/>
    </location>
</feature>
<dbReference type="Gene3D" id="2.60.40.790">
    <property type="match status" value="1"/>
</dbReference>
<dbReference type="CDD" id="cd05503">
    <property type="entry name" value="Bromo_BAZ2A_B_like"/>
    <property type="match status" value="1"/>
</dbReference>
<dbReference type="GO" id="GO:0033553">
    <property type="term" value="C:rDNA heterochromatin"/>
    <property type="evidence" value="ECO:0007669"/>
    <property type="project" value="TreeGrafter"/>
</dbReference>
<evidence type="ECO:0000256" key="2">
    <source>
        <dbReference type="ARBA" id="ARBA00007444"/>
    </source>
</evidence>
<comment type="similarity">
    <text evidence="11">Belongs to the p23/wos2 family.</text>
</comment>
<dbReference type="PRINTS" id="PR00503">
    <property type="entry name" value="BROMODOMAIN"/>
</dbReference>
<dbReference type="FunFam" id="3.30.40.10:FF:000199">
    <property type="entry name" value="Bromodomain adjacent to zinc finger domain 2B"/>
    <property type="match status" value="1"/>
</dbReference>
<dbReference type="Pfam" id="PF04969">
    <property type="entry name" value="CS"/>
    <property type="match status" value="1"/>
</dbReference>
<keyword evidence="3" id="KW-0479">Metal-binding</keyword>
<keyword evidence="4 13" id="KW-0863">Zinc-finger</keyword>
<dbReference type="InterPro" id="IPR008978">
    <property type="entry name" value="HSP20-like_chaperone"/>
</dbReference>
<feature type="compositionally biased region" description="Polar residues" evidence="15">
    <location>
        <begin position="2270"/>
        <end position="2282"/>
    </location>
</feature>
<evidence type="ECO:0000256" key="3">
    <source>
        <dbReference type="ARBA" id="ARBA00022723"/>
    </source>
</evidence>
<feature type="region of interest" description="Disordered" evidence="15">
    <location>
        <begin position="357"/>
        <end position="589"/>
    </location>
</feature>
<organism evidence="21 22">
    <name type="scientific">Channa argus</name>
    <name type="common">Northern snakehead</name>
    <name type="synonym">Ophicephalus argus</name>
    <dbReference type="NCBI Taxonomy" id="215402"/>
    <lineage>
        <taxon>Eukaryota</taxon>
        <taxon>Metazoa</taxon>
        <taxon>Chordata</taxon>
        <taxon>Craniata</taxon>
        <taxon>Vertebrata</taxon>
        <taxon>Euteleostomi</taxon>
        <taxon>Actinopterygii</taxon>
        <taxon>Neopterygii</taxon>
        <taxon>Teleostei</taxon>
        <taxon>Neoteleostei</taxon>
        <taxon>Acanthomorphata</taxon>
        <taxon>Anabantaria</taxon>
        <taxon>Anabantiformes</taxon>
        <taxon>Channoidei</taxon>
        <taxon>Channidae</taxon>
        <taxon>Channa</taxon>
    </lineage>
</organism>
<dbReference type="PROSITE" id="PS50827">
    <property type="entry name" value="DDT"/>
    <property type="match status" value="1"/>
</dbReference>
<feature type="compositionally biased region" description="Polar residues" evidence="15">
    <location>
        <begin position="1200"/>
        <end position="1241"/>
    </location>
</feature>
<feature type="region of interest" description="Disordered" evidence="15">
    <location>
        <begin position="1112"/>
        <end position="1134"/>
    </location>
</feature>
<dbReference type="Gene3D" id="3.30.40.10">
    <property type="entry name" value="Zinc/RING finger domain, C3HC4 (zinc finger)"/>
    <property type="match status" value="1"/>
</dbReference>
<dbReference type="InterPro" id="IPR017956">
    <property type="entry name" value="AT_hook_DNA-bd_motif"/>
</dbReference>
<dbReference type="InterPro" id="IPR019787">
    <property type="entry name" value="Znf_PHD-finger"/>
</dbReference>
<evidence type="ECO:0000256" key="9">
    <source>
        <dbReference type="ARBA" id="ARBA00023163"/>
    </source>
</evidence>
<evidence type="ECO:0000256" key="8">
    <source>
        <dbReference type="ARBA" id="ARBA00023117"/>
    </source>
</evidence>
<feature type="compositionally biased region" description="Low complexity" evidence="15">
    <location>
        <begin position="892"/>
        <end position="907"/>
    </location>
</feature>
<feature type="compositionally biased region" description="Low complexity" evidence="15">
    <location>
        <begin position="549"/>
        <end position="564"/>
    </location>
</feature>
<dbReference type="InterPro" id="IPR016177">
    <property type="entry name" value="DNA-bd_dom_sf"/>
</dbReference>
<evidence type="ECO:0000259" key="16">
    <source>
        <dbReference type="PROSITE" id="PS50014"/>
    </source>
</evidence>
<feature type="compositionally biased region" description="Acidic residues" evidence="15">
    <location>
        <begin position="1440"/>
        <end position="1451"/>
    </location>
</feature>
<gene>
    <name evidence="21" type="ORF">EXN66_Car012787</name>
</gene>
<dbReference type="FunFam" id="1.10.8.10:FF:000006">
    <property type="entry name" value="Putative nascent polypeptide-associated complex subunit alpha"/>
    <property type="match status" value="1"/>
</dbReference>
<keyword evidence="10" id="KW-0539">Nucleus</keyword>
<dbReference type="Pfam" id="PF19026">
    <property type="entry name" value="UBA_HYPK"/>
    <property type="match status" value="1"/>
</dbReference>
<feature type="compositionally biased region" description="Basic residues" evidence="15">
    <location>
        <begin position="2383"/>
        <end position="2395"/>
    </location>
</feature>
<dbReference type="PROSITE" id="PS00633">
    <property type="entry name" value="BROMODOMAIN_1"/>
    <property type="match status" value="1"/>
</dbReference>
<keyword evidence="7 14" id="KW-0175">Coiled coil</keyword>
<feature type="compositionally biased region" description="Basic residues" evidence="15">
    <location>
        <begin position="1632"/>
        <end position="1644"/>
    </location>
</feature>
<feature type="coiled-coil region" evidence="14">
    <location>
        <begin position="1736"/>
        <end position="1774"/>
    </location>
</feature>
<protein>
    <submittedName>
        <fullName evidence="21">Bromodomain adjacent to zinc finger domain protein 2A</fullName>
    </submittedName>
</protein>
<dbReference type="PANTHER" id="PTHR45915">
    <property type="entry name" value="TRANSCRIPTION INTERMEDIARY FACTOR"/>
    <property type="match status" value="1"/>
</dbReference>
<feature type="region of interest" description="Disordered" evidence="15">
    <location>
        <begin position="603"/>
        <end position="743"/>
    </location>
</feature>
<dbReference type="InterPro" id="IPR001965">
    <property type="entry name" value="Znf_PHD"/>
</dbReference>
<feature type="region of interest" description="Disordered" evidence="15">
    <location>
        <begin position="1000"/>
        <end position="1040"/>
    </location>
</feature>
<dbReference type="InterPro" id="IPR037374">
    <property type="entry name" value="BAZ2A/B_Bromo"/>
</dbReference>
<dbReference type="InterPro" id="IPR044034">
    <property type="entry name" value="NAC-like_UBA"/>
</dbReference>
<dbReference type="Pfam" id="PF00628">
    <property type="entry name" value="PHD"/>
    <property type="match status" value="1"/>
</dbReference>
<evidence type="ECO:0000256" key="10">
    <source>
        <dbReference type="ARBA" id="ARBA00023242"/>
    </source>
</evidence>
<evidence type="ECO:0000256" key="11">
    <source>
        <dbReference type="ARBA" id="ARBA00025733"/>
    </source>
</evidence>
<dbReference type="FunFam" id="2.60.40.790:FF:000003">
    <property type="entry name" value="prostaglandin E synthase 3"/>
    <property type="match status" value="1"/>
</dbReference>
<comment type="subcellular location">
    <subcellularLocation>
        <location evidence="1">Nucleus</location>
    </subcellularLocation>
</comment>
<evidence type="ECO:0000256" key="5">
    <source>
        <dbReference type="ARBA" id="ARBA00022833"/>
    </source>
</evidence>
<feature type="region of interest" description="Disordered" evidence="15">
    <location>
        <begin position="317"/>
        <end position="338"/>
    </location>
</feature>
<feature type="region of interest" description="Disordered" evidence="15">
    <location>
        <begin position="1404"/>
        <end position="1466"/>
    </location>
</feature>
<feature type="compositionally biased region" description="Basic residues" evidence="15">
    <location>
        <begin position="473"/>
        <end position="483"/>
    </location>
</feature>